<accession>A0A0C2I7L2</accession>
<organism evidence="2 3">
    <name type="scientific">Thelohanellus kitauei</name>
    <name type="common">Myxosporean</name>
    <dbReference type="NCBI Taxonomy" id="669202"/>
    <lineage>
        <taxon>Eukaryota</taxon>
        <taxon>Metazoa</taxon>
        <taxon>Cnidaria</taxon>
        <taxon>Myxozoa</taxon>
        <taxon>Myxosporea</taxon>
        <taxon>Bivalvulida</taxon>
        <taxon>Platysporina</taxon>
        <taxon>Myxobolidae</taxon>
        <taxon>Thelohanellus</taxon>
    </lineage>
</organism>
<dbReference type="OMA" id="GENNWHI"/>
<dbReference type="GO" id="GO:0003676">
    <property type="term" value="F:nucleic acid binding"/>
    <property type="evidence" value="ECO:0007669"/>
    <property type="project" value="InterPro"/>
</dbReference>
<evidence type="ECO:0000313" key="2">
    <source>
        <dbReference type="EMBL" id="KII61198.1"/>
    </source>
</evidence>
<dbReference type="GO" id="GO:0015074">
    <property type="term" value="P:DNA integration"/>
    <property type="evidence" value="ECO:0007669"/>
    <property type="project" value="InterPro"/>
</dbReference>
<feature type="domain" description="Integrase catalytic" evidence="1">
    <location>
        <begin position="1"/>
        <end position="158"/>
    </location>
</feature>
<dbReference type="SUPFAM" id="SSF53098">
    <property type="entry name" value="Ribonuclease H-like"/>
    <property type="match status" value="1"/>
</dbReference>
<comment type="caution">
    <text evidence="2">The sequence shown here is derived from an EMBL/GenBank/DDBJ whole genome shotgun (WGS) entry which is preliminary data.</text>
</comment>
<gene>
    <name evidence="2" type="ORF">RF11_11283</name>
</gene>
<dbReference type="PROSITE" id="PS50994">
    <property type="entry name" value="INTEGRASE"/>
    <property type="match status" value="1"/>
</dbReference>
<dbReference type="PANTHER" id="PTHR37984:SF15">
    <property type="entry name" value="INTEGRASE CATALYTIC DOMAIN-CONTAINING PROTEIN"/>
    <property type="match status" value="1"/>
</dbReference>
<evidence type="ECO:0000313" key="3">
    <source>
        <dbReference type="Proteomes" id="UP000031668"/>
    </source>
</evidence>
<evidence type="ECO:0000259" key="1">
    <source>
        <dbReference type="PROSITE" id="PS50994"/>
    </source>
</evidence>
<sequence length="158" mass="18416">MPSLSLMLTTTAWEFLSIDILELPQSGNYRYALVIHNYFTKWLIAIPKQNQIAECVVEELTKVFAYFGFPRKIHSNQVRNFESFVFKSMCRLFGTNKSRTSAYHPHENGLVERANRSIVTLLRKVRGENNWHIILPLVPYLYNTSIQCNTKITPYEAL</sequence>
<dbReference type="InterPro" id="IPR001584">
    <property type="entry name" value="Integrase_cat-core"/>
</dbReference>
<dbReference type="PANTHER" id="PTHR37984">
    <property type="entry name" value="PROTEIN CBG26694"/>
    <property type="match status" value="1"/>
</dbReference>
<dbReference type="Gene3D" id="3.30.420.10">
    <property type="entry name" value="Ribonuclease H-like superfamily/Ribonuclease H"/>
    <property type="match status" value="1"/>
</dbReference>
<keyword evidence="3" id="KW-1185">Reference proteome</keyword>
<dbReference type="InterPro" id="IPR050951">
    <property type="entry name" value="Retrovirus_Pol_polyprotein"/>
</dbReference>
<reference evidence="2 3" key="1">
    <citation type="journal article" date="2014" name="Genome Biol. Evol.">
        <title>The genome of the myxosporean Thelohanellus kitauei shows adaptations to nutrient acquisition within its fish host.</title>
        <authorList>
            <person name="Yang Y."/>
            <person name="Xiong J."/>
            <person name="Zhou Z."/>
            <person name="Huo F."/>
            <person name="Miao W."/>
            <person name="Ran C."/>
            <person name="Liu Y."/>
            <person name="Zhang J."/>
            <person name="Feng J."/>
            <person name="Wang M."/>
            <person name="Wang M."/>
            <person name="Wang L."/>
            <person name="Yao B."/>
        </authorList>
    </citation>
    <scope>NUCLEOTIDE SEQUENCE [LARGE SCALE GENOMIC DNA]</scope>
    <source>
        <strain evidence="2">Wuqing</strain>
    </source>
</reference>
<name>A0A0C2I7L2_THEKT</name>
<dbReference type="InterPro" id="IPR036397">
    <property type="entry name" value="RNaseH_sf"/>
</dbReference>
<dbReference type="OrthoDB" id="5986823at2759"/>
<dbReference type="Proteomes" id="UP000031668">
    <property type="component" value="Unassembled WGS sequence"/>
</dbReference>
<protein>
    <submittedName>
        <fullName evidence="2">Pol polyprotein</fullName>
    </submittedName>
</protein>
<proteinExistence type="predicted"/>
<dbReference type="EMBL" id="JWZT01005374">
    <property type="protein sequence ID" value="KII61198.1"/>
    <property type="molecule type" value="Genomic_DNA"/>
</dbReference>
<dbReference type="InterPro" id="IPR012337">
    <property type="entry name" value="RNaseH-like_sf"/>
</dbReference>
<dbReference type="AlphaFoldDB" id="A0A0C2I7L2"/>